<dbReference type="PANTHER" id="PTHR30055">
    <property type="entry name" value="HTH-TYPE TRANSCRIPTIONAL REGULATOR RUTR"/>
    <property type="match status" value="1"/>
</dbReference>
<proteinExistence type="predicted"/>
<dbReference type="PROSITE" id="PS50977">
    <property type="entry name" value="HTH_TETR_2"/>
    <property type="match status" value="1"/>
</dbReference>
<dbReference type="EMBL" id="JAPJDO010000004">
    <property type="protein sequence ID" value="MCX2936262.1"/>
    <property type="molecule type" value="Genomic_DNA"/>
</dbReference>
<evidence type="ECO:0000256" key="2">
    <source>
        <dbReference type="ARBA" id="ARBA00023125"/>
    </source>
</evidence>
<dbReference type="RefSeq" id="WP_265996001.1">
    <property type="nucleotide sequence ID" value="NZ_JAPJDN010000004.1"/>
</dbReference>
<gene>
    <name evidence="6" type="ORF">ORI27_06115</name>
</gene>
<keyword evidence="7" id="KW-1185">Reference proteome</keyword>
<dbReference type="InterPro" id="IPR009057">
    <property type="entry name" value="Homeodomain-like_sf"/>
</dbReference>
<evidence type="ECO:0000256" key="3">
    <source>
        <dbReference type="ARBA" id="ARBA00023163"/>
    </source>
</evidence>
<sequence>MDEATASVVRAARQAFIKYGPDRTTMSDVARSAGVVRQTLYYTVSSRDQLLELAMVQCCEELQEQIDSWNLGDVEDLDEALVEFLARAVEITHGDEELAALSASLPAERAKAVFGESHPIETLIRDSLHPILARAESSGRLRPGVTTEEASRWLQGVLTFALLRDDPRPETLREELRKFALPSVLVTDERPARRRRSQ</sequence>
<dbReference type="SUPFAM" id="SSF48498">
    <property type="entry name" value="Tetracyclin repressor-like, C-terminal domain"/>
    <property type="match status" value="1"/>
</dbReference>
<evidence type="ECO:0000256" key="1">
    <source>
        <dbReference type="ARBA" id="ARBA00023015"/>
    </source>
</evidence>
<comment type="caution">
    <text evidence="6">The sequence shown here is derived from an EMBL/GenBank/DDBJ whole genome shotgun (WGS) entry which is preliminary data.</text>
</comment>
<dbReference type="Gene3D" id="1.10.357.10">
    <property type="entry name" value="Tetracycline Repressor, domain 2"/>
    <property type="match status" value="1"/>
</dbReference>
<evidence type="ECO:0000256" key="4">
    <source>
        <dbReference type="PROSITE-ProRule" id="PRU00335"/>
    </source>
</evidence>
<reference evidence="6 7" key="1">
    <citation type="submission" date="2022-11" db="EMBL/GenBank/DDBJ databases">
        <title>Mycobacterium sp. nov.</title>
        <authorList>
            <person name="Papic B."/>
            <person name="Spicic S."/>
            <person name="Duvnjak S."/>
        </authorList>
    </citation>
    <scope>NUCLEOTIDE SEQUENCE [LARGE SCALE GENOMIC DNA]</scope>
    <source>
        <strain evidence="6 7">CVI_P4</strain>
    </source>
</reference>
<keyword evidence="3" id="KW-0804">Transcription</keyword>
<keyword evidence="2 4" id="KW-0238">DNA-binding</keyword>
<dbReference type="Pfam" id="PF00440">
    <property type="entry name" value="TetR_N"/>
    <property type="match status" value="1"/>
</dbReference>
<evidence type="ECO:0000259" key="5">
    <source>
        <dbReference type="PROSITE" id="PS50977"/>
    </source>
</evidence>
<feature type="domain" description="HTH tetR-type" evidence="5">
    <location>
        <begin position="2"/>
        <end position="62"/>
    </location>
</feature>
<evidence type="ECO:0000313" key="6">
    <source>
        <dbReference type="EMBL" id="MCX2936262.1"/>
    </source>
</evidence>
<dbReference type="InterPro" id="IPR001647">
    <property type="entry name" value="HTH_TetR"/>
</dbReference>
<name>A0ABT3SBK9_9MYCO</name>
<keyword evidence="1" id="KW-0805">Transcription regulation</keyword>
<dbReference type="Proteomes" id="UP001300745">
    <property type="component" value="Unassembled WGS sequence"/>
</dbReference>
<evidence type="ECO:0000313" key="7">
    <source>
        <dbReference type="Proteomes" id="UP001300745"/>
    </source>
</evidence>
<organism evidence="6 7">
    <name type="scientific">Mycobacterium pinniadriaticum</name>
    <dbReference type="NCBI Taxonomy" id="2994102"/>
    <lineage>
        <taxon>Bacteria</taxon>
        <taxon>Bacillati</taxon>
        <taxon>Actinomycetota</taxon>
        <taxon>Actinomycetes</taxon>
        <taxon>Mycobacteriales</taxon>
        <taxon>Mycobacteriaceae</taxon>
        <taxon>Mycobacterium</taxon>
    </lineage>
</organism>
<feature type="DNA-binding region" description="H-T-H motif" evidence="4">
    <location>
        <begin position="25"/>
        <end position="44"/>
    </location>
</feature>
<accession>A0ABT3SBK9</accession>
<dbReference type="InterPro" id="IPR050109">
    <property type="entry name" value="HTH-type_TetR-like_transc_reg"/>
</dbReference>
<protein>
    <submittedName>
        <fullName evidence="6">TetR/AcrR family transcriptional regulator</fullName>
    </submittedName>
</protein>
<dbReference type="SUPFAM" id="SSF46689">
    <property type="entry name" value="Homeodomain-like"/>
    <property type="match status" value="1"/>
</dbReference>
<dbReference type="InterPro" id="IPR036271">
    <property type="entry name" value="Tet_transcr_reg_TetR-rel_C_sf"/>
</dbReference>
<dbReference type="PANTHER" id="PTHR30055:SF234">
    <property type="entry name" value="HTH-TYPE TRANSCRIPTIONAL REGULATOR BETI"/>
    <property type="match status" value="1"/>
</dbReference>